<evidence type="ECO:0000313" key="1">
    <source>
        <dbReference type="EMBL" id="MBP2001312.1"/>
    </source>
</evidence>
<organism evidence="1 2">
    <name type="scientific">Paenibacillus shirakamiensis</name>
    <dbReference type="NCBI Taxonomy" id="1265935"/>
    <lineage>
        <taxon>Bacteria</taxon>
        <taxon>Bacillati</taxon>
        <taxon>Bacillota</taxon>
        <taxon>Bacilli</taxon>
        <taxon>Bacillales</taxon>
        <taxon>Paenibacillaceae</taxon>
        <taxon>Paenibacillus</taxon>
    </lineage>
</organism>
<sequence>MISLGSQYIKHEYRYAEHTASNGVILQALILKPEQVGLKAVNAPLQNESSLGMNGGFFFGTDILSIAVQNDLPVKGTARTYGTGWYNVKYPRGTLVWDDTARRFSVQVVSSADDLLVKNRNRYFAQGGISMNLMHENSWQSAIDQEKLPYPLEQRLRSGLVYDEHNQLWLIVTPSRATAAEFRSAIQEQIAPGRSKEGIFLDGDGSSQLNVPGHNVLGDSRDLRQIISLK</sequence>
<accession>A0ABS4JHW8</accession>
<dbReference type="EMBL" id="JAGGLD010000003">
    <property type="protein sequence ID" value="MBP2001312.1"/>
    <property type="molecule type" value="Genomic_DNA"/>
</dbReference>
<gene>
    <name evidence="1" type="ORF">J2Z69_002355</name>
</gene>
<reference evidence="1 2" key="1">
    <citation type="submission" date="2021-03" db="EMBL/GenBank/DDBJ databases">
        <title>Genomic Encyclopedia of Type Strains, Phase IV (KMG-IV): sequencing the most valuable type-strain genomes for metagenomic binning, comparative biology and taxonomic classification.</title>
        <authorList>
            <person name="Goeker M."/>
        </authorList>
    </citation>
    <scope>NUCLEOTIDE SEQUENCE [LARGE SCALE GENOMIC DNA]</scope>
    <source>
        <strain evidence="1 2">DSM 26806</strain>
    </source>
</reference>
<dbReference type="Proteomes" id="UP001519288">
    <property type="component" value="Unassembled WGS sequence"/>
</dbReference>
<proteinExistence type="predicted"/>
<evidence type="ECO:0008006" key="3">
    <source>
        <dbReference type="Google" id="ProtNLM"/>
    </source>
</evidence>
<keyword evidence="2" id="KW-1185">Reference proteome</keyword>
<evidence type="ECO:0000313" key="2">
    <source>
        <dbReference type="Proteomes" id="UP001519288"/>
    </source>
</evidence>
<protein>
    <recommendedName>
        <fullName evidence="3">Phosphodiester glycosidase domain-containing protein</fullName>
    </recommendedName>
</protein>
<comment type="caution">
    <text evidence="1">The sequence shown here is derived from an EMBL/GenBank/DDBJ whole genome shotgun (WGS) entry which is preliminary data.</text>
</comment>
<name>A0ABS4JHW8_9BACL</name>